<gene>
    <name evidence="4" type="ORF">AFUS01_LOCUS43637</name>
</gene>
<dbReference type="InterPro" id="IPR001661">
    <property type="entry name" value="Glyco_hydro_37"/>
</dbReference>
<dbReference type="Pfam" id="PF01204">
    <property type="entry name" value="Trehalase"/>
    <property type="match status" value="1"/>
</dbReference>
<dbReference type="GO" id="GO:0004555">
    <property type="term" value="F:alpha,alpha-trehalase activity"/>
    <property type="evidence" value="ECO:0007669"/>
    <property type="project" value="UniProtKB-EC"/>
</dbReference>
<dbReference type="OrthoDB" id="3542292at2759"/>
<dbReference type="InterPro" id="IPR018232">
    <property type="entry name" value="Glyco_hydro_37_CS"/>
</dbReference>
<dbReference type="PANTHER" id="PTHR23403:SF1">
    <property type="entry name" value="TREHALASE"/>
    <property type="match status" value="1"/>
</dbReference>
<feature type="chain" id="PRO_5035178327" description="Alpha,alpha-trehalose glucohydrolase" evidence="3">
    <location>
        <begin position="21"/>
        <end position="590"/>
    </location>
</feature>
<dbReference type="PROSITE" id="PS00928">
    <property type="entry name" value="TREHALASE_2"/>
    <property type="match status" value="1"/>
</dbReference>
<organism evidence="4 5">
    <name type="scientific">Allacma fusca</name>
    <dbReference type="NCBI Taxonomy" id="39272"/>
    <lineage>
        <taxon>Eukaryota</taxon>
        <taxon>Metazoa</taxon>
        <taxon>Ecdysozoa</taxon>
        <taxon>Arthropoda</taxon>
        <taxon>Hexapoda</taxon>
        <taxon>Collembola</taxon>
        <taxon>Symphypleona</taxon>
        <taxon>Sminthuridae</taxon>
        <taxon>Allacma</taxon>
    </lineage>
</organism>
<reference evidence="4" key="1">
    <citation type="submission" date="2021-06" db="EMBL/GenBank/DDBJ databases">
        <authorList>
            <person name="Hodson N. C."/>
            <person name="Mongue J. A."/>
            <person name="Jaron S. K."/>
        </authorList>
    </citation>
    <scope>NUCLEOTIDE SEQUENCE</scope>
</reference>
<name>A0A8J2LJ77_9HEXA</name>
<comment type="catalytic activity">
    <reaction evidence="1">
        <text>alpha,alpha-trehalose + H2O = alpha-D-glucose + beta-D-glucose</text>
        <dbReference type="Rhea" id="RHEA:32675"/>
        <dbReference type="ChEBI" id="CHEBI:15377"/>
        <dbReference type="ChEBI" id="CHEBI:15903"/>
        <dbReference type="ChEBI" id="CHEBI:16551"/>
        <dbReference type="ChEBI" id="CHEBI:17925"/>
        <dbReference type="EC" id="3.2.1.28"/>
    </reaction>
</comment>
<sequence length="590" mass="68219">MLRCIQTAILTVVLLEVAAAFVLSHVGNNVLRKQPRYSKRVNRDQNGTDYPPPCDSDIYCYGKLLHTVQMAHLVQDSKTFVDQKMLHPPDVVKQNFGTFISATLGHPTKEQTRQFVEENFGQSGTELESWIPSDWTESPRFLEGIKDPDLRQYGKELNDIWKTLGRKINPEVRDNEDMFSLIYVPNPVMVPGGRFTEFYYWDQYWILKGLLICEMHISVRGMIENFLHMISRYGYVPNGGRIYYSRSQPPMLIPMVKDYVDATGNWTFVRTHLDTLDKEFRFWMTNRTIDVLKDGRTFRFVRYNNELTGPRPESYREDFYLAETLHTKAEKDELFINLKSGAESGWDFSSRWFVSDEAFSAGNLKDIKARDIIPVDLNAFIYNNAKVMASFHRQFKFHESANYYDDIASEWLHNINSVLWNDTRGCWFDYDVQKGELKTEFYPSNIFPLWANVTIGNDKKYTASRVVEYLHSSGALRFPGGIPTSMEHSGEQWDFPNGWAPLQHLVVDALDHAGYLPAQFLAVDLAERWVRNNYRAFRNSNNTMFEKYDVQSVGAPGGGGEYEVVVGFGWSNGVIIDFLSRYGEFLTGFV</sequence>
<dbReference type="AlphaFoldDB" id="A0A8J2LJ77"/>
<evidence type="ECO:0000256" key="2">
    <source>
        <dbReference type="ARBA" id="ARBA00031637"/>
    </source>
</evidence>
<evidence type="ECO:0000313" key="5">
    <source>
        <dbReference type="Proteomes" id="UP000708208"/>
    </source>
</evidence>
<dbReference type="GO" id="GO:0005993">
    <property type="term" value="P:trehalose catabolic process"/>
    <property type="evidence" value="ECO:0007669"/>
    <property type="project" value="TreeGrafter"/>
</dbReference>
<feature type="signal peptide" evidence="3">
    <location>
        <begin position="1"/>
        <end position="20"/>
    </location>
</feature>
<proteinExistence type="predicted"/>
<dbReference type="Proteomes" id="UP000708208">
    <property type="component" value="Unassembled WGS sequence"/>
</dbReference>
<dbReference type="PANTHER" id="PTHR23403">
    <property type="entry name" value="TREHALASE"/>
    <property type="match status" value="1"/>
</dbReference>
<keyword evidence="5" id="KW-1185">Reference proteome</keyword>
<evidence type="ECO:0000256" key="1">
    <source>
        <dbReference type="ARBA" id="ARBA00001576"/>
    </source>
</evidence>
<protein>
    <recommendedName>
        <fullName evidence="2">Alpha,alpha-trehalose glucohydrolase</fullName>
    </recommendedName>
</protein>
<dbReference type="EMBL" id="CAJVCH010570110">
    <property type="protein sequence ID" value="CAG7834099.1"/>
    <property type="molecule type" value="Genomic_DNA"/>
</dbReference>
<dbReference type="PROSITE" id="PS00927">
    <property type="entry name" value="TREHALASE_1"/>
    <property type="match status" value="1"/>
</dbReference>
<keyword evidence="3" id="KW-0732">Signal</keyword>
<comment type="caution">
    <text evidence="4">The sequence shown here is derived from an EMBL/GenBank/DDBJ whole genome shotgun (WGS) entry which is preliminary data.</text>
</comment>
<evidence type="ECO:0000256" key="3">
    <source>
        <dbReference type="SAM" id="SignalP"/>
    </source>
</evidence>
<accession>A0A8J2LJ77</accession>
<evidence type="ECO:0000313" key="4">
    <source>
        <dbReference type="EMBL" id="CAG7834099.1"/>
    </source>
</evidence>